<organism evidence="6 7">
    <name type="scientific">Strongyloides papillosus</name>
    <name type="common">Intestinal threadworm</name>
    <dbReference type="NCBI Taxonomy" id="174720"/>
    <lineage>
        <taxon>Eukaryota</taxon>
        <taxon>Metazoa</taxon>
        <taxon>Ecdysozoa</taxon>
        <taxon>Nematoda</taxon>
        <taxon>Chromadorea</taxon>
        <taxon>Rhabditida</taxon>
        <taxon>Tylenchina</taxon>
        <taxon>Panagrolaimomorpha</taxon>
        <taxon>Strongyloidoidea</taxon>
        <taxon>Strongyloididae</taxon>
        <taxon>Strongyloides</taxon>
    </lineage>
</organism>
<dbReference type="PROSITE" id="PS51843">
    <property type="entry name" value="NR_LBD"/>
    <property type="match status" value="1"/>
</dbReference>
<dbReference type="SMART" id="SM00430">
    <property type="entry name" value="HOLI"/>
    <property type="match status" value="1"/>
</dbReference>
<keyword evidence="2" id="KW-0805">Transcription regulation</keyword>
<dbReference type="PANTHER" id="PTHR45886">
    <property type="entry name" value="NUCLEAR HORMONE RECEPTOR FAMILY-RELATED-RELATED"/>
    <property type="match status" value="1"/>
</dbReference>
<dbReference type="WBParaSite" id="SPAL_0001062100.1">
    <property type="protein sequence ID" value="SPAL_0001062100.1"/>
    <property type="gene ID" value="SPAL_0001062100"/>
</dbReference>
<dbReference type="Pfam" id="PF00104">
    <property type="entry name" value="Hormone_recep"/>
    <property type="match status" value="1"/>
</dbReference>
<evidence type="ECO:0000256" key="2">
    <source>
        <dbReference type="ARBA" id="ARBA00023015"/>
    </source>
</evidence>
<evidence type="ECO:0000256" key="4">
    <source>
        <dbReference type="ARBA" id="ARBA00023170"/>
    </source>
</evidence>
<reference evidence="7" key="1">
    <citation type="submission" date="2017-02" db="UniProtKB">
        <authorList>
            <consortium name="WormBaseParasite"/>
        </authorList>
    </citation>
    <scope>IDENTIFICATION</scope>
</reference>
<dbReference type="AlphaFoldDB" id="A0A0N5BXV6"/>
<dbReference type="InterPro" id="IPR000536">
    <property type="entry name" value="Nucl_hrmn_rcpt_lig-bd"/>
</dbReference>
<evidence type="ECO:0000256" key="1">
    <source>
        <dbReference type="ARBA" id="ARBA00005993"/>
    </source>
</evidence>
<dbReference type="Gene3D" id="1.10.565.10">
    <property type="entry name" value="Retinoid X Receptor"/>
    <property type="match status" value="1"/>
</dbReference>
<dbReference type="PANTHER" id="PTHR45886:SF18">
    <property type="entry name" value="NR LBD DOMAIN-CONTAINING PROTEIN-RELATED"/>
    <property type="match status" value="1"/>
</dbReference>
<accession>A0A0N5BXV6</accession>
<dbReference type="SUPFAM" id="SSF48508">
    <property type="entry name" value="Nuclear receptor ligand-binding domain"/>
    <property type="match status" value="1"/>
</dbReference>
<comment type="similarity">
    <text evidence="1">Belongs to the nuclear hormone receptor family.</text>
</comment>
<evidence type="ECO:0000259" key="5">
    <source>
        <dbReference type="PROSITE" id="PS51843"/>
    </source>
</evidence>
<keyword evidence="3" id="KW-0804">Transcription</keyword>
<keyword evidence="6" id="KW-1185">Reference proteome</keyword>
<evidence type="ECO:0000313" key="7">
    <source>
        <dbReference type="WBParaSite" id="SPAL_0001062100.1"/>
    </source>
</evidence>
<keyword evidence="4" id="KW-0675">Receptor</keyword>
<sequence length="327" mass="38401">MYKSNDETNIVDNTQNECRSTYLDDQSSLKISPHLSLTSEITFEKTLNELSYIEQKYKALRESLFTGHEFWGFSIDDLFLKKSTLGCVENYQKPHNWPLPMTFKFERSVFEIDENEFQVQKRKFRHCYKNWTITDTILTLDYTKSLPFFNNLPINDKKCIIKHVGASLLISIKAFYSYIMNQKYIYYPDGWTPILIHKNKTNLEVEVFSETVKPWHRLMLTNEEFCLLKILIICCGVAADISNSSKKILEDAKQYYSYILFGYLQIKYGNIKGATRFAEIISLITTIFLYGQKFKEYRLLLNLAIEKLDPKGCRTPLPKIVQLFMGN</sequence>
<name>A0A0N5BXV6_STREA</name>
<dbReference type="Proteomes" id="UP000046392">
    <property type="component" value="Unplaced"/>
</dbReference>
<evidence type="ECO:0000256" key="3">
    <source>
        <dbReference type="ARBA" id="ARBA00023163"/>
    </source>
</evidence>
<proteinExistence type="inferred from homology"/>
<dbReference type="STRING" id="174720.A0A0N5BXV6"/>
<dbReference type="InterPro" id="IPR035500">
    <property type="entry name" value="NHR-like_dom_sf"/>
</dbReference>
<protein>
    <submittedName>
        <fullName evidence="7">NR LBD domain-containing protein</fullName>
    </submittedName>
</protein>
<feature type="domain" description="NR LBD" evidence="5">
    <location>
        <begin position="97"/>
        <end position="320"/>
    </location>
</feature>
<evidence type="ECO:0000313" key="6">
    <source>
        <dbReference type="Proteomes" id="UP000046392"/>
    </source>
</evidence>